<keyword evidence="7 9" id="KW-0675">Receptor</keyword>
<dbReference type="InterPro" id="IPR017452">
    <property type="entry name" value="GPCR_Rhodpsn_7TM"/>
</dbReference>
<feature type="transmembrane region" description="Helical" evidence="10">
    <location>
        <begin position="165"/>
        <end position="190"/>
    </location>
</feature>
<dbReference type="PROSITE" id="PS00237">
    <property type="entry name" value="G_PROTEIN_RECEP_F1_1"/>
    <property type="match status" value="1"/>
</dbReference>
<evidence type="ECO:0000259" key="11">
    <source>
        <dbReference type="PROSITE" id="PS50262"/>
    </source>
</evidence>
<dbReference type="KEGG" id="dord:105988046"/>
<dbReference type="SUPFAM" id="SSF81321">
    <property type="entry name" value="Family A G protein-coupled receptor-like"/>
    <property type="match status" value="1"/>
</dbReference>
<dbReference type="PRINTS" id="PR00237">
    <property type="entry name" value="GPCRRHODOPSN"/>
</dbReference>
<keyword evidence="5 9" id="KW-0297">G-protein coupled receptor</keyword>
<evidence type="ECO:0000256" key="10">
    <source>
        <dbReference type="SAM" id="Phobius"/>
    </source>
</evidence>
<dbReference type="InterPro" id="IPR000276">
    <property type="entry name" value="GPCR_Rhodpsn"/>
</dbReference>
<evidence type="ECO:0000256" key="2">
    <source>
        <dbReference type="ARBA" id="ARBA00022475"/>
    </source>
</evidence>
<evidence type="ECO:0000313" key="12">
    <source>
        <dbReference type="Proteomes" id="UP000081671"/>
    </source>
</evidence>
<dbReference type="PROSITE" id="PS50262">
    <property type="entry name" value="G_PROTEIN_RECEP_F1_2"/>
    <property type="match status" value="1"/>
</dbReference>
<dbReference type="Pfam" id="PF00001">
    <property type="entry name" value="7tm_1"/>
    <property type="match status" value="1"/>
</dbReference>
<accession>A0A1S3FGD4</accession>
<keyword evidence="3 9" id="KW-0812">Transmembrane</keyword>
<gene>
    <name evidence="13" type="primary">LOC105988046</name>
</gene>
<proteinExistence type="inferred from homology"/>
<feature type="transmembrane region" description="Helical" evidence="10">
    <location>
        <begin position="132"/>
        <end position="150"/>
    </location>
</feature>
<evidence type="ECO:0000256" key="8">
    <source>
        <dbReference type="ARBA" id="ARBA00023224"/>
    </source>
</evidence>
<keyword evidence="4 10" id="KW-1133">Transmembrane helix</keyword>
<organism evidence="12 13">
    <name type="scientific">Dipodomys ordii</name>
    <name type="common">Ord's kangaroo rat</name>
    <dbReference type="NCBI Taxonomy" id="10020"/>
    <lineage>
        <taxon>Eukaryota</taxon>
        <taxon>Metazoa</taxon>
        <taxon>Chordata</taxon>
        <taxon>Craniata</taxon>
        <taxon>Vertebrata</taxon>
        <taxon>Euteleostomi</taxon>
        <taxon>Mammalia</taxon>
        <taxon>Eutheria</taxon>
        <taxon>Euarchontoglires</taxon>
        <taxon>Glires</taxon>
        <taxon>Rodentia</taxon>
        <taxon>Castorimorpha</taxon>
        <taxon>Heteromyidae</taxon>
        <taxon>Dipodomyinae</taxon>
        <taxon>Dipodomys</taxon>
    </lineage>
</organism>
<sequence>MAFIAHIPTSIHIICIFTRITPEMWNKEVDSAIAQPEKSSSPQQVISATLNRKMEERATIGEIPSMQPTTPALITEVSGTYDNNHIYNRTCVMEKTIFQWLSGITDVIGLAGNAAVIWLLGFRMHRNAISVYILNLAVADFLYLCFDVIADVQKFTTNFLYSNSYLYFVFQFELMSSYAAGLSFLSLISLERCLSVLCPIWYRCHRPSHASSYMCVLLWALCLTFIFLQSYYCEIEKNLYHQNWCLSFRLSIAGYLLFLLVILSGSNLALMVRMFCGSQRRSLTRLYMTVLLTVLVFIICGLPCGILFFLIYRLTINFHYLPCYLHELLFFLSSVNSCGNPIIYFFVGTFRQRQWQTLKQVLQRALQDTPEDSELAGSLSPDILEMSGSRVEPC</sequence>
<keyword evidence="2" id="KW-1003">Cell membrane</keyword>
<dbReference type="GO" id="GO:0004930">
    <property type="term" value="F:G protein-coupled receptor activity"/>
    <property type="evidence" value="ECO:0007669"/>
    <property type="project" value="UniProtKB-KW"/>
</dbReference>
<dbReference type="FunFam" id="1.20.1070.10:FF:000140">
    <property type="entry name" value="Mas-related G-protein coupled receptor member X2"/>
    <property type="match status" value="1"/>
</dbReference>
<dbReference type="Proteomes" id="UP000081671">
    <property type="component" value="Unplaced"/>
</dbReference>
<dbReference type="PANTHER" id="PTHR11334">
    <property type="entry name" value="MAS-RELATED G-PROTEIN COUPLED RECEPTOR"/>
    <property type="match status" value="1"/>
</dbReference>
<dbReference type="GeneID" id="105988046"/>
<dbReference type="AlphaFoldDB" id="A0A1S3FGD4"/>
<keyword evidence="12" id="KW-1185">Reference proteome</keyword>
<keyword evidence="6 10" id="KW-0472">Membrane</keyword>
<name>A0A1S3FGD4_DIPOR</name>
<evidence type="ECO:0000313" key="13">
    <source>
        <dbReference type="RefSeq" id="XP_012874992.1"/>
    </source>
</evidence>
<reference evidence="13" key="1">
    <citation type="submission" date="2025-08" db="UniProtKB">
        <authorList>
            <consortium name="RefSeq"/>
        </authorList>
    </citation>
    <scope>IDENTIFICATION</scope>
    <source>
        <tissue evidence="13">Kidney</tissue>
    </source>
</reference>
<dbReference type="GO" id="GO:0005886">
    <property type="term" value="C:plasma membrane"/>
    <property type="evidence" value="ECO:0007669"/>
    <property type="project" value="UniProtKB-SubCell"/>
</dbReference>
<feature type="transmembrane region" description="Helical" evidence="10">
    <location>
        <begin position="97"/>
        <end position="120"/>
    </location>
</feature>
<evidence type="ECO:0000256" key="9">
    <source>
        <dbReference type="RuleBase" id="RU000688"/>
    </source>
</evidence>
<feature type="transmembrane region" description="Helical" evidence="10">
    <location>
        <begin position="286"/>
        <end position="312"/>
    </location>
</feature>
<dbReference type="Gene3D" id="1.20.1070.10">
    <property type="entry name" value="Rhodopsin 7-helix transmembrane proteins"/>
    <property type="match status" value="1"/>
</dbReference>
<dbReference type="PANTHER" id="PTHR11334:SF29">
    <property type="entry name" value="MAS-RELATED G-PROTEIN COUPLED RECEPTOR MEMBER X2"/>
    <property type="match status" value="1"/>
</dbReference>
<evidence type="ECO:0000256" key="6">
    <source>
        <dbReference type="ARBA" id="ARBA00023136"/>
    </source>
</evidence>
<evidence type="ECO:0000256" key="3">
    <source>
        <dbReference type="ARBA" id="ARBA00022692"/>
    </source>
</evidence>
<protein>
    <submittedName>
        <fullName evidence="13">Mas-related G-protein coupled receptor member A-like</fullName>
    </submittedName>
</protein>
<feature type="domain" description="G-protein coupled receptors family 1 profile" evidence="11">
    <location>
        <begin position="112"/>
        <end position="344"/>
    </location>
</feature>
<evidence type="ECO:0000256" key="5">
    <source>
        <dbReference type="ARBA" id="ARBA00023040"/>
    </source>
</evidence>
<dbReference type="InParanoid" id="A0A1S3FGD4"/>
<dbReference type="RefSeq" id="XP_012874992.1">
    <property type="nucleotide sequence ID" value="XM_013019538.1"/>
</dbReference>
<keyword evidence="8 9" id="KW-0807">Transducer</keyword>
<dbReference type="PRINTS" id="PR02108">
    <property type="entry name" value="MRGPCRFAMILY"/>
</dbReference>
<comment type="similarity">
    <text evidence="9">Belongs to the G-protein coupled receptor 1 family.</text>
</comment>
<feature type="transmembrane region" description="Helical" evidence="10">
    <location>
        <begin position="211"/>
        <end position="232"/>
    </location>
</feature>
<dbReference type="InterPro" id="IPR026234">
    <property type="entry name" value="MRGPCRFAMILY"/>
</dbReference>
<feature type="transmembrane region" description="Helical" evidence="10">
    <location>
        <begin position="252"/>
        <end position="274"/>
    </location>
</feature>
<evidence type="ECO:0000256" key="7">
    <source>
        <dbReference type="ARBA" id="ARBA00023170"/>
    </source>
</evidence>
<evidence type="ECO:0000256" key="4">
    <source>
        <dbReference type="ARBA" id="ARBA00022989"/>
    </source>
</evidence>
<dbReference type="OrthoDB" id="9631784at2759"/>
<comment type="subcellular location">
    <subcellularLocation>
        <location evidence="1">Cell membrane</location>
        <topology evidence="1">Multi-pass membrane protein</topology>
    </subcellularLocation>
</comment>
<feature type="transmembrane region" description="Helical" evidence="10">
    <location>
        <begin position="324"/>
        <end position="347"/>
    </location>
</feature>
<evidence type="ECO:0000256" key="1">
    <source>
        <dbReference type="ARBA" id="ARBA00004651"/>
    </source>
</evidence>